<name>U1PMB9_9EURY</name>
<dbReference type="AlphaFoldDB" id="U1PMB9"/>
<organism evidence="1 2">
    <name type="scientific">Haloquadratum walsbyi J07HQW1</name>
    <dbReference type="NCBI Taxonomy" id="1238424"/>
    <lineage>
        <taxon>Archaea</taxon>
        <taxon>Methanobacteriati</taxon>
        <taxon>Methanobacteriota</taxon>
        <taxon>Stenosarchaea group</taxon>
        <taxon>Halobacteria</taxon>
        <taxon>Halobacteriales</taxon>
        <taxon>Haloferacaceae</taxon>
        <taxon>Haloquadratum</taxon>
    </lineage>
</organism>
<evidence type="ECO:0000313" key="2">
    <source>
        <dbReference type="Proteomes" id="UP000030649"/>
    </source>
</evidence>
<reference evidence="1 2" key="1">
    <citation type="journal article" date="2013" name="PLoS ONE">
        <title>Assembly-driven community genomics of a hypersaline microbial ecosystem.</title>
        <authorList>
            <person name="Podell S."/>
            <person name="Ugalde J.A."/>
            <person name="Narasingarao P."/>
            <person name="Banfield J.F."/>
            <person name="Heidelberg K.B."/>
            <person name="Allen E.E."/>
        </authorList>
    </citation>
    <scope>NUCLEOTIDE SEQUENCE [LARGE SCALE GENOMIC DNA]</scope>
    <source>
        <strain evidence="2">J07HQW1</strain>
    </source>
</reference>
<accession>U1PMB9</accession>
<proteinExistence type="predicted"/>
<sequence>MDTEIRYLTSNHKSWLYLNPCCLLLTGFYRDLLGTMSDIGRGQRELLESRTWSASCLRIDILPRLKTPPEIGDFWCANDTLGLVNAGIPRHRTAGLGYYGLQSPTSVRGWNPRERS</sequence>
<dbReference type="EMBL" id="KE356560">
    <property type="protein sequence ID" value="ERG93366.1"/>
    <property type="molecule type" value="Genomic_DNA"/>
</dbReference>
<dbReference type="STRING" id="1238424.J07HQW1_03427"/>
<evidence type="ECO:0000313" key="1">
    <source>
        <dbReference type="EMBL" id="ERG93366.1"/>
    </source>
</evidence>
<dbReference type="Proteomes" id="UP000030649">
    <property type="component" value="Unassembled WGS sequence"/>
</dbReference>
<protein>
    <submittedName>
        <fullName evidence="1">Uncharacterized protein</fullName>
    </submittedName>
</protein>
<gene>
    <name evidence="1" type="ORF">J07HQW1_03427</name>
</gene>
<dbReference type="HOGENOM" id="CLU_2091256_0_0_2"/>